<proteinExistence type="predicted"/>
<dbReference type="InterPro" id="IPR026906">
    <property type="entry name" value="LRR_5"/>
</dbReference>
<organism evidence="1 2">
    <name type="scientific">Tritrichomonas musculus</name>
    <dbReference type="NCBI Taxonomy" id="1915356"/>
    <lineage>
        <taxon>Eukaryota</taxon>
        <taxon>Metamonada</taxon>
        <taxon>Parabasalia</taxon>
        <taxon>Tritrichomonadida</taxon>
        <taxon>Tritrichomonadidae</taxon>
        <taxon>Tritrichomonas</taxon>
    </lineage>
</organism>
<dbReference type="InterPro" id="IPR032675">
    <property type="entry name" value="LRR_dom_sf"/>
</dbReference>
<name>A0ABR2GYR0_9EUKA</name>
<dbReference type="Proteomes" id="UP001470230">
    <property type="component" value="Unassembled WGS sequence"/>
</dbReference>
<evidence type="ECO:0000313" key="1">
    <source>
        <dbReference type="EMBL" id="KAK8838692.1"/>
    </source>
</evidence>
<reference evidence="1 2" key="1">
    <citation type="submission" date="2024-04" db="EMBL/GenBank/DDBJ databases">
        <title>Tritrichomonas musculus Genome.</title>
        <authorList>
            <person name="Alves-Ferreira E."/>
            <person name="Grigg M."/>
            <person name="Lorenzi H."/>
            <person name="Galac M."/>
        </authorList>
    </citation>
    <scope>NUCLEOTIDE SEQUENCE [LARGE SCALE GENOMIC DNA]</scope>
    <source>
        <strain evidence="1 2">EAF2021</strain>
    </source>
</reference>
<protein>
    <submittedName>
        <fullName evidence="1">Uncharacterized protein</fullName>
    </submittedName>
</protein>
<dbReference type="Gene3D" id="3.80.10.10">
    <property type="entry name" value="Ribonuclease Inhibitor"/>
    <property type="match status" value="2"/>
</dbReference>
<comment type="caution">
    <text evidence="1">The sequence shown here is derived from an EMBL/GenBank/DDBJ whole genome shotgun (WGS) entry which is preliminary data.</text>
</comment>
<sequence length="181" mass="21162">MCDNLKEISFSENSQLLSIGHHAFYRSSLEKLFIPPNFIDFDDECFSSALRIKDLIISPNNKNFCVLNNNFLDYEIMMLFFLLEEKIALYSFGKCRALRKVILQKIQNCCQLFIMHLESIIIPSSVIHIDEHAFSYCSYLRNFEFSKESKISMINKFTFLYSGLFSISIPSSISYFSRGWC</sequence>
<evidence type="ECO:0000313" key="2">
    <source>
        <dbReference type="Proteomes" id="UP001470230"/>
    </source>
</evidence>
<dbReference type="SUPFAM" id="SSF52058">
    <property type="entry name" value="L domain-like"/>
    <property type="match status" value="1"/>
</dbReference>
<dbReference type="EMBL" id="JAPFFF010000054">
    <property type="protein sequence ID" value="KAK8838692.1"/>
    <property type="molecule type" value="Genomic_DNA"/>
</dbReference>
<accession>A0ABR2GYR0</accession>
<dbReference type="Pfam" id="PF13306">
    <property type="entry name" value="LRR_5"/>
    <property type="match status" value="2"/>
</dbReference>
<keyword evidence="2" id="KW-1185">Reference proteome</keyword>
<gene>
    <name evidence="1" type="ORF">M9Y10_032731</name>
</gene>